<dbReference type="InterPro" id="IPR020422">
    <property type="entry name" value="TYR_PHOSPHATASE_DUAL_dom"/>
</dbReference>
<protein>
    <recommendedName>
        <fullName evidence="1">Tyrosine specific protein phosphatases domain-containing protein</fullName>
    </recommendedName>
</protein>
<dbReference type="Gene3D" id="3.90.190.10">
    <property type="entry name" value="Protein tyrosine phosphatase superfamily"/>
    <property type="match status" value="1"/>
</dbReference>
<dbReference type="Pfam" id="PF00782">
    <property type="entry name" value="DSPc"/>
    <property type="match status" value="1"/>
</dbReference>
<accession>A0A2T8FDG6</accession>
<evidence type="ECO:0000313" key="2">
    <source>
        <dbReference type="EMBL" id="PVG83743.1"/>
    </source>
</evidence>
<dbReference type="CDD" id="cd14498">
    <property type="entry name" value="DSP"/>
    <property type="match status" value="1"/>
</dbReference>
<gene>
    <name evidence="2" type="ORF">DDE18_05345</name>
</gene>
<keyword evidence="3" id="KW-1185">Reference proteome</keyword>
<dbReference type="SUPFAM" id="SSF52799">
    <property type="entry name" value="(Phosphotyrosine protein) phosphatases II"/>
    <property type="match status" value="1"/>
</dbReference>
<sequence>MSPRAGSSGILRWANGSHVDEGLWIGGDLEISDPELAAIQLEELEAAGITDIVDLRLEWNDADWVTVAKPSIRYRWFGVDDAGQRMPDEWFDISTSYVLTQLNSGGRVLVHCHMGINRGPSMGFAVMLVQGWDPIEALDRIRERREIAYVGYAEDALDWWLRKNGATRTELALGRQRIRQWRRNNFLDVAAVIRKVRTCGGAP</sequence>
<proteinExistence type="predicted"/>
<dbReference type="SMART" id="SM00195">
    <property type="entry name" value="DSPc"/>
    <property type="match status" value="1"/>
</dbReference>
<dbReference type="InterPro" id="IPR029021">
    <property type="entry name" value="Prot-tyrosine_phosphatase-like"/>
</dbReference>
<organism evidence="2 3">
    <name type="scientific">Nocardioides gansuensis</name>
    <dbReference type="NCBI Taxonomy" id="2138300"/>
    <lineage>
        <taxon>Bacteria</taxon>
        <taxon>Bacillati</taxon>
        <taxon>Actinomycetota</taxon>
        <taxon>Actinomycetes</taxon>
        <taxon>Propionibacteriales</taxon>
        <taxon>Nocardioidaceae</taxon>
        <taxon>Nocardioides</taxon>
    </lineage>
</organism>
<feature type="domain" description="Tyrosine specific protein phosphatases" evidence="1">
    <location>
        <begin position="88"/>
        <end position="145"/>
    </location>
</feature>
<dbReference type="InterPro" id="IPR000340">
    <property type="entry name" value="Dual-sp_phosphatase_cat-dom"/>
</dbReference>
<dbReference type="RefSeq" id="WP_116571216.1">
    <property type="nucleotide sequence ID" value="NZ_QDGZ01000002.1"/>
</dbReference>
<dbReference type="InterPro" id="IPR000387">
    <property type="entry name" value="Tyr_Pase_dom"/>
</dbReference>
<name>A0A2T8FDG6_9ACTN</name>
<dbReference type="OrthoDB" id="3356644at2"/>
<evidence type="ECO:0000313" key="3">
    <source>
        <dbReference type="Proteomes" id="UP000246018"/>
    </source>
</evidence>
<dbReference type="AlphaFoldDB" id="A0A2T8FDG6"/>
<dbReference type="EMBL" id="QDGZ01000002">
    <property type="protein sequence ID" value="PVG83743.1"/>
    <property type="molecule type" value="Genomic_DNA"/>
</dbReference>
<evidence type="ECO:0000259" key="1">
    <source>
        <dbReference type="PROSITE" id="PS50056"/>
    </source>
</evidence>
<comment type="caution">
    <text evidence="2">The sequence shown here is derived from an EMBL/GenBank/DDBJ whole genome shotgun (WGS) entry which is preliminary data.</text>
</comment>
<reference evidence="2 3" key="1">
    <citation type="submission" date="2018-04" db="EMBL/GenBank/DDBJ databases">
        <title>Genome of Nocardioides gansuensis WSJ-1.</title>
        <authorList>
            <person name="Wu S."/>
            <person name="Wang G."/>
        </authorList>
    </citation>
    <scope>NUCLEOTIDE SEQUENCE [LARGE SCALE GENOMIC DNA]</scope>
    <source>
        <strain evidence="2 3">WSJ-1</strain>
    </source>
</reference>
<dbReference type="Proteomes" id="UP000246018">
    <property type="component" value="Unassembled WGS sequence"/>
</dbReference>
<dbReference type="PROSITE" id="PS50056">
    <property type="entry name" value="TYR_PHOSPHATASE_2"/>
    <property type="match status" value="1"/>
</dbReference>